<keyword evidence="1" id="KW-0678">Repressor</keyword>
<organism evidence="5 6">
    <name type="scientific">Alteribacter keqinensis</name>
    <dbReference type="NCBI Taxonomy" id="2483800"/>
    <lineage>
        <taxon>Bacteria</taxon>
        <taxon>Bacillati</taxon>
        <taxon>Bacillota</taxon>
        <taxon>Bacilli</taxon>
        <taxon>Bacillales</taxon>
        <taxon>Bacillaceae</taxon>
        <taxon>Alteribacter</taxon>
    </lineage>
</organism>
<dbReference type="GO" id="GO:0003677">
    <property type="term" value="F:DNA binding"/>
    <property type="evidence" value="ECO:0007669"/>
    <property type="project" value="UniProtKB-UniRule"/>
</dbReference>
<dbReference type="InterPro" id="IPR050624">
    <property type="entry name" value="HTH-type_Tx_Regulator"/>
</dbReference>
<dbReference type="InterPro" id="IPR001647">
    <property type="entry name" value="HTH_TetR"/>
</dbReference>
<keyword evidence="2 3" id="KW-0238">DNA-binding</keyword>
<protein>
    <submittedName>
        <fullName evidence="5">TetR/AcrR family transcriptional regulator</fullName>
    </submittedName>
</protein>
<evidence type="ECO:0000256" key="3">
    <source>
        <dbReference type="PROSITE-ProRule" id="PRU00335"/>
    </source>
</evidence>
<comment type="caution">
    <text evidence="5">The sequence shown here is derived from an EMBL/GenBank/DDBJ whole genome shotgun (WGS) entry which is preliminary data.</text>
</comment>
<dbReference type="RefSeq" id="WP_122897564.1">
    <property type="nucleotide sequence ID" value="NZ_RHIB01000001.1"/>
</dbReference>
<dbReference type="Proteomes" id="UP000278746">
    <property type="component" value="Unassembled WGS sequence"/>
</dbReference>
<dbReference type="EMBL" id="RHIB01000001">
    <property type="protein sequence ID" value="RNA70053.1"/>
    <property type="molecule type" value="Genomic_DNA"/>
</dbReference>
<feature type="DNA-binding region" description="H-T-H motif" evidence="3">
    <location>
        <begin position="26"/>
        <end position="45"/>
    </location>
</feature>
<dbReference type="AlphaFoldDB" id="A0A3M7TX26"/>
<proteinExistence type="predicted"/>
<dbReference type="PANTHER" id="PTHR43479">
    <property type="entry name" value="ACREF/ENVCD OPERON REPRESSOR-RELATED"/>
    <property type="match status" value="1"/>
</dbReference>
<dbReference type="PANTHER" id="PTHR43479:SF11">
    <property type="entry name" value="ACREF_ENVCD OPERON REPRESSOR-RELATED"/>
    <property type="match status" value="1"/>
</dbReference>
<reference evidence="5 6" key="1">
    <citation type="submission" date="2018-10" db="EMBL/GenBank/DDBJ databases">
        <title>Bacillus Keqinensis sp. nov., a moderately halophilic bacterium isolated from a saline-alkaline lake.</title>
        <authorList>
            <person name="Wang H."/>
        </authorList>
    </citation>
    <scope>NUCLEOTIDE SEQUENCE [LARGE SCALE GENOMIC DNA]</scope>
    <source>
        <strain evidence="5 6">KQ-3</strain>
    </source>
</reference>
<accession>A0A3M7TX26</accession>
<evidence type="ECO:0000259" key="4">
    <source>
        <dbReference type="PROSITE" id="PS50977"/>
    </source>
</evidence>
<dbReference type="Gene3D" id="1.10.10.60">
    <property type="entry name" value="Homeodomain-like"/>
    <property type="match status" value="1"/>
</dbReference>
<gene>
    <name evidence="5" type="ORF">EBO34_09020</name>
</gene>
<feature type="domain" description="HTH tetR-type" evidence="4">
    <location>
        <begin position="3"/>
        <end position="63"/>
    </location>
</feature>
<dbReference type="Pfam" id="PF00440">
    <property type="entry name" value="TetR_N"/>
    <property type="match status" value="1"/>
</dbReference>
<dbReference type="SUPFAM" id="SSF46689">
    <property type="entry name" value="Homeodomain-like"/>
    <property type="match status" value="1"/>
</dbReference>
<evidence type="ECO:0000313" key="6">
    <source>
        <dbReference type="Proteomes" id="UP000278746"/>
    </source>
</evidence>
<evidence type="ECO:0000256" key="1">
    <source>
        <dbReference type="ARBA" id="ARBA00022491"/>
    </source>
</evidence>
<keyword evidence="6" id="KW-1185">Reference proteome</keyword>
<dbReference type="InterPro" id="IPR009057">
    <property type="entry name" value="Homeodomain-like_sf"/>
</dbReference>
<dbReference type="Gene3D" id="1.10.357.10">
    <property type="entry name" value="Tetracycline Repressor, domain 2"/>
    <property type="match status" value="1"/>
</dbReference>
<evidence type="ECO:0000313" key="5">
    <source>
        <dbReference type="EMBL" id="RNA70053.1"/>
    </source>
</evidence>
<name>A0A3M7TX26_9BACI</name>
<sequence length="194" mass="22242">MLENKRQLVLEGAASAFSMYGFKGTTMDKVAALAGIGKGTIYTTFKNKEALFDAVLQQIIAEMEHIFFNCILPEKSVSENLHSALYELLEFRKEHQVMMKLTYEVRMFGTEHSKRAMDKVEDAIIACLEKQLVSAVEQKKIYTSNSRIAAFLLYKQYMALVFDYEEKYGSLGKQAIAHILDQHFMYALVHNKEM</sequence>
<dbReference type="PRINTS" id="PR00455">
    <property type="entry name" value="HTHTETR"/>
</dbReference>
<dbReference type="PROSITE" id="PS50977">
    <property type="entry name" value="HTH_TETR_2"/>
    <property type="match status" value="1"/>
</dbReference>
<evidence type="ECO:0000256" key="2">
    <source>
        <dbReference type="ARBA" id="ARBA00023125"/>
    </source>
</evidence>
<dbReference type="OrthoDB" id="9812484at2"/>